<reference evidence="1 2" key="1">
    <citation type="submission" date="2018-01" db="EMBL/GenBank/DDBJ databases">
        <title>Complete genome sequence of Flavivirga eckloniae ECD14 isolated from seaweed Ecklonia cava.</title>
        <authorList>
            <person name="Lee J.H."/>
            <person name="Baik K.S."/>
            <person name="Seong C.N."/>
        </authorList>
    </citation>
    <scope>NUCLEOTIDE SEQUENCE [LARGE SCALE GENOMIC DNA]</scope>
    <source>
        <strain evidence="1 2">ECD14</strain>
    </source>
</reference>
<evidence type="ECO:0000313" key="2">
    <source>
        <dbReference type="Proteomes" id="UP000235826"/>
    </source>
</evidence>
<dbReference type="SUPFAM" id="SSF49464">
    <property type="entry name" value="Carboxypeptidase regulatory domain-like"/>
    <property type="match status" value="1"/>
</dbReference>
<dbReference type="AlphaFoldDB" id="A0A2K9PKK5"/>
<dbReference type="EMBL" id="CP025791">
    <property type="protein sequence ID" value="AUP77562.1"/>
    <property type="molecule type" value="Genomic_DNA"/>
</dbReference>
<keyword evidence="2" id="KW-1185">Reference proteome</keyword>
<evidence type="ECO:0000313" key="1">
    <source>
        <dbReference type="EMBL" id="AUP77562.1"/>
    </source>
</evidence>
<gene>
    <name evidence="1" type="ORF">C1H87_02035</name>
</gene>
<proteinExistence type="predicted"/>
<dbReference type="Pfam" id="PF13715">
    <property type="entry name" value="CarbopepD_reg_2"/>
    <property type="match status" value="1"/>
</dbReference>
<evidence type="ECO:0008006" key="3">
    <source>
        <dbReference type="Google" id="ProtNLM"/>
    </source>
</evidence>
<organism evidence="1 2">
    <name type="scientific">Flavivirga eckloniae</name>
    <dbReference type="NCBI Taxonomy" id="1803846"/>
    <lineage>
        <taxon>Bacteria</taxon>
        <taxon>Pseudomonadati</taxon>
        <taxon>Bacteroidota</taxon>
        <taxon>Flavobacteriia</taxon>
        <taxon>Flavobacteriales</taxon>
        <taxon>Flavobacteriaceae</taxon>
        <taxon>Flavivirga</taxon>
    </lineage>
</organism>
<dbReference type="InterPro" id="IPR008969">
    <property type="entry name" value="CarboxyPept-like_regulatory"/>
</dbReference>
<dbReference type="Proteomes" id="UP000235826">
    <property type="component" value="Chromosome"/>
</dbReference>
<protein>
    <recommendedName>
        <fullName evidence="3">Carboxypeptidase-like regulatory domain-containing protein</fullName>
    </recommendedName>
</protein>
<sequence>MLSQNITGKVYDSETTVKGMKVFNLSNQNGTYTDNEGNFTIKATIGDTLSFHSIFHDKKIIKLTKFHFNDIIVIELSKTVNKLNEVLIQSDTKQKAFNQAKTEATINEQISNDIKSNPHLYGSSSKYGLDIVRVIGLIGKLLKKKNKKNSNVIPISHKSLDSLFSNSSFFNNELLSENLDIPKNYKNLFFDYCETKNLNEELLKNKNEMILLDSLITYSRSFLEIIEASKKK</sequence>
<dbReference type="KEGG" id="fek:C1H87_02035"/>
<name>A0A2K9PKK5_9FLAO</name>
<accession>A0A2K9PKK5</accession>